<dbReference type="Proteomes" id="UP001189122">
    <property type="component" value="Unassembled WGS sequence"/>
</dbReference>
<gene>
    <name evidence="2" type="ORF">SI7747_UN020797</name>
</gene>
<evidence type="ECO:0000256" key="1">
    <source>
        <dbReference type="SAM" id="MobiDB-lite"/>
    </source>
</evidence>
<feature type="compositionally biased region" description="Polar residues" evidence="1">
    <location>
        <begin position="12"/>
        <end position="23"/>
    </location>
</feature>
<comment type="caution">
    <text evidence="2">The sequence shown here is derived from an EMBL/GenBank/DDBJ whole genome shotgun (WGS) entry which is preliminary data.</text>
</comment>
<proteinExistence type="predicted"/>
<dbReference type="EMBL" id="CACRZD030000110">
    <property type="protein sequence ID" value="CAA6674439.1"/>
    <property type="molecule type" value="Genomic_DNA"/>
</dbReference>
<protein>
    <submittedName>
        <fullName evidence="2">Uncharacterized protein</fullName>
    </submittedName>
</protein>
<sequence length="68" mass="7767">MIWKGSDPHMIANSSSKSSPIDQRTSRRREEDDLPGDQSPPLESDEARWHAPHLHLALLRRVTVVEEP</sequence>
<feature type="region of interest" description="Disordered" evidence="1">
    <location>
        <begin position="1"/>
        <end position="49"/>
    </location>
</feature>
<evidence type="ECO:0000313" key="2">
    <source>
        <dbReference type="EMBL" id="CAA6674439.1"/>
    </source>
</evidence>
<reference evidence="3" key="1">
    <citation type="journal article" date="2020" name="Sci. Rep.">
        <title>Chromosome-scale genome assembly for the duckweed Spirodela intermedia, integrating cytogenetic maps, PacBio and Oxford Nanopore libraries.</title>
        <authorList>
            <person name="Hoang P.T.N."/>
            <person name="Fiebig A."/>
            <person name="Novak P."/>
            <person name="Macas J."/>
            <person name="Cao H.X."/>
            <person name="Stepanenko A."/>
            <person name="Chen G."/>
            <person name="Borisjuk N."/>
            <person name="Scholz U."/>
            <person name="Schubert I."/>
        </authorList>
    </citation>
    <scope>NUCLEOTIDE SEQUENCE [LARGE SCALE GENOMIC DNA]</scope>
</reference>
<evidence type="ECO:0000313" key="3">
    <source>
        <dbReference type="Proteomes" id="UP001189122"/>
    </source>
</evidence>
<keyword evidence="3" id="KW-1185">Reference proteome</keyword>
<accession>A0ABN7EBI7</accession>
<organism evidence="2 3">
    <name type="scientific">Spirodela intermedia</name>
    <name type="common">Intermediate duckweed</name>
    <dbReference type="NCBI Taxonomy" id="51605"/>
    <lineage>
        <taxon>Eukaryota</taxon>
        <taxon>Viridiplantae</taxon>
        <taxon>Streptophyta</taxon>
        <taxon>Embryophyta</taxon>
        <taxon>Tracheophyta</taxon>
        <taxon>Spermatophyta</taxon>
        <taxon>Magnoliopsida</taxon>
        <taxon>Liliopsida</taxon>
        <taxon>Araceae</taxon>
        <taxon>Lemnoideae</taxon>
        <taxon>Spirodela</taxon>
    </lineage>
</organism>
<name>A0ABN7EBI7_SPIIN</name>